<evidence type="ECO:0000256" key="1">
    <source>
        <dbReference type="SAM" id="MobiDB-lite"/>
    </source>
</evidence>
<sequence>MNAPVLLAQLSGSTQAPPPKTLKIEKPANAQALSFHLDGNTRLDFSDIASEKLTFVKVGEKLIVLFDNQSTVTIDPVFDSASGNPLADIGFQVGDRTLDGTEFAALFPIGTDQSVLPAAGGNASGPTGGANFSDAQVNGLGPGGNPLALLGDEQFGGPEFGNTEPGLAQIGVGTAVVGEIDDEGLSEGIEGGPGDAPGNATSVVNASLNLNFGALGTSGATLAFLTAQPELSGLTSGGEPINLVISNPAGGTPTIIGFVGLDPNAPGSHVFEITLGLTTNTGEYSFTLLRPLDHPEHGTEDTIALIIHYSATNAAGTVFPDFTVNVNDDSPDLNPDGFDLPVSLGDSPVPHADLKDPASGTSVRGGTLGVLWGADNFNNTEDGGVSQTTGQNGDRSLIFTNTTVNLSSGETSLASDLYSHGEQVHFVLQENGTLLVGYTGDSPTSESTVFTVKLHDTNTGSYVFTQYQELDHVGSSGEGQPVNLDALDLSFNYTATDSDGDSINESFSVTVGDDAPTINANGIQDGAVDEDYLANGNDGDTYAQPPAPGTGDFKFSGNLGVSWGADDNNTGSVANRSLSFSNVTEGAAATDAGGNAISSHDQAVLLHLTTIGGQPALVGYTGADADNQSNWVFTVRLDDSTSTGSYTFTLLQPLDHPTSNAEDNIQIDVGFTATDADGDTASSTFHVTINDDAPIQTGETITGTAAEDDLADFNPLYPLLFDFWQGSLGTSPYDGAGDNSHTGLLGTVPVWGNLSSLVKPGADGPGEFHLVSESQAESVLAHLGPNGGTLSSHGDVINDVRMVDIPNVGEAMGFFASDGRLVFGLLVTEDGTYNFRLFDQIDHPVGDDPNTAALESVKDTLNIDLSQLVTYTDFDKDTITLSAGTFSVNVVDDAPVVVGHEAVTANENDLANFNPLYPLVFDFWQGSLGSSPFDGATDDSSYTGLLGTVTAWGTLADNVRGGADEFGKFELVSETRANELLATLGAGGGPLMSHGDAIDDARLVDIPGLGEVMGFFASDGRLVFGLLVTENGTYNFRLFDQLDHAAPAQDPNAAPIADENSLDIDLSKFVTYSDYDHDTVDLGTGTFVVTVVDDIPHVIGSLTVTLDESHLNNFLVGWDLIPAAIKDLYPVEGSSGTNPNADTDLLLNTTSQQGFLDEVIGNNVVHGGADEFGKFGVVSENRADGLLEGMGIMSKGEAIDHVKLVDIAGLGTVMGFFAGDRVVFTLTVTDAGFYDLRLFDQVDHTGANGTSLNIDLSKFVTYTDFDGDVIDLGTSNLVLTVLDDAPVPVTGAQVFGTVEEEQYNLLLAIAGNEMAHGNEDLNSDSGDDHDTSGLLGDLVTSNVSFGSLSSLVKIGADENGTFSFDQSIRGIAVVDSTGAAVRSHGQAVTFGFTNDGQLIGIANDDGDGILETGNGERVVFSVSLADINPLDNVNNDLFTFTLLDQIDHNDPNGLSTEDLKNLDLSKAIRFTDFDGDSTGFGTNSFQIKVIDDTPRQTGTTLKGTVEEEENVGAGTPEMNHGNEDTANEPLFLGFIDQTSNKATGNLGSLVSVGGDEVSKTTILGIPVYYGTFSFGQTADLPVVMSKGEQVLYTLSDTNGDGLNDTLTGSTSGGRPVFTLTIVNNTGGGKTAGDYVFTLLDQIDHPAGGGENIANIDFSSVIRFSDFDGDTITLASDSFSIDVIDDQPVSKGDVTASDVLDDEGQSIFTPVNTGGTGDISGQKTVAQGGAKSLFSIGADDLGTITVTDKPSFSVLFANDNGFAQAESVQWHDPVTAADGTVTLTAYSDHYATVATLVIKIDGSYSFTMSAPVVHPTNQSNEEEVSLKFKYTVTDFDQDSVTGSLTIKVDDDTPKLTTPSASGQLDDEAQSLFPANNNTVTGDVTNTNVASGTANTLFTAGADGVTLVTATPTTFSVIFKDANGLAGTEAVTWSSTGVQGPNGETKWIATSSHYDADHPAATLIIRVDGSYSFTLNAPVKNDTSSAISEENLTITIPFKVTDGDGDQSSQGTLTIKVNDDTPTVGTQTAITVDEEGLGGNPGDTYASTNPHDAATSLASSNGTLNYSYGSDGASPTTNVTFLTSNLSALGLKSEGLALTYAYDQASHTLTASNTNGTVFTLQVTDVLTGAYTFTMSRPLDHLGANSANSEDDITIPFQFTITDGDGDTSTTATVNVTINDDAPTFTAGSVENKTVDEEGINGNPGAPAPYAGSDYAGEATTASGGLGISWGADNGNSGAANRSLAFNGITEGAAVLNDANVAITSHGAAVKYHLVTVGDTQTLVGYTGNDANNTANYVFSVTLDDTTTTGTYNFTLFKNLDHPIVNSEDDISIKFNFTAKDADKDSVTGSFKVTVDDDSPIITLASVQNGGVDEDNLAPNGNHDSAPGDLADDGTLVAHGSLGISYGADGPGVGAAANPGVTKTFDFTNHSTNIDPYLTVNAHFGVVGNAPVGALGGGQNAPVVITAANGHPFELDSVKLSFAGGPSLVSKITVIAKDVGGQTYTFDVAVQNVFNLDGSTPTTFDTTGSPIDGKQLVSVSFGVYGNQAAYVQVDDVVMTRGAAPEVPGPVYFSDLGNAAANITVTDSNGNTVALNQLTSNGQALHFVLLDSVTLVGYTGSAPSSINAANVVFSTVLSGTGSGSYDFTLKGVLDHPLHSTEDDLVFTFNYTAKDFDGDTTSSTFKVTVDDDMPVIVTPAAGENLIVNGQFTDNAGFAPPMSWGGQAAPANSDIKGWHIANNNLERNPANWYVQDPADGGRVVDLDATPGNVSLSQTFANLQNGQSYTLTFDAAKPAGYDATTQVYWNGQLVGTITPNSDHFEQFSIVVIGGAGSNTLEFREVGIADNGGTFLANVAMYATNAIVNEDSLNGGNAGGLGDATGTTASAIGSLGVKWGADAGDVTDAGNVQDGTAANALSDNVATLTGRAVYFADSNSGVSGLQPSVTAFVGASAITLHSAGQEVHYQILENGTKLVGYTGAFNAASQTNWVFTVSLSDEGTGQYTFNLLKPLDHPMSGSEDDINLTFGFTARDADGDTADSTLTITVDDDTPVLVGSADTITVDETNTPLAQSDFGSLHVSMGADKGGAVLSFATDSNGVPLHPAGLTSDGTPLDYELRTTQYGEKQLVAFKHGATADDPVFIVALSSPANPTYIFTLFQNLDHAEGSNTLDLNFTIRVTDGDGDFVDRTVDVTVKDSVPTIPATTEQVTGVQDDALTGGNPEPGDTKTASGTLSHSFGADENGHLSWLNPTLPATGDYSSNINGNTLEVYQLQNAVNVKVFTVTLDPATGDYTITQIAPIHHPSGNGENSESFDLNYRVTDGDTDYVDSHLKVIVGDDIPVITGPTTSVNLLTNGDFTGGSFPHTESWGHWATDGTGWKISGTEPGQTGVQLELIQSGYLGVVTSNGHPMVDLAATPGDVAISQTLNGLAVGEHYTLSFEIGASAPSSAGLKVYWNGNPVGTYHPGQTTAIETLDLTAIAGANTITFEEIGSPDNTGTYLANVSLVQASAESMPVFHANIGEDAPSIITFANGADFNFGADGPGAVTFDTAHATITTPAGTTLGLPTLSYDPVTGNLTVDPAGNFNSLSAGEIATLTVPFTVTDSDGDTVNGIYQFTITGSNDGPVISGSEIAARVFEAGGLNSVVTADVASDHRFEPLRNVDSTAAHSIDAGVDTAANMKTVVLAVQTALGTGTTMADAIASVWDYLDDLRQSIPDVDQAYYAPLINKATVLLGLVYGEYLQNGGRPLLDVIVKYTPDSGDDGSAPDRFQSLHDNLLGAVDTPSIDDKFSSDPTLLADLKAQILAAGLTDRPIYSGNEGVTNNALGWDLDPLHGFLHASSGQLSATDVDGDALTWSITNTSSYGSMSIDQTGKWTYVLDNGLVATQALAEGETKVETFTATVTDSHGAIDTQTITITIVGTNDAPVASVDSEAISDTSAVDAGAPITFTGHNVLANDTDIDSMSGFAVISIRAANPIGQGAQEPPITLVGGEAIAHGTYGNLTMHADGTYTYTPNAAFDSIPQGQSVTDVFKYGMIDDHGASSASFLTITITGTNDGATITGTGTGDVMEDGAVQMASGTLTVNDVDTGDNHFQTPNPVLLLGTYGTFTFNALSGAWTYTLDNSAPNVQALKATDTVHDTLTVVSNDGTASQTIDITIYGTNDAPIIDSHSGVDLVSLSVAENTTAVTTVHASDIDSPTITYTIDGGADAALFTVNSSTGALSFINAPDFENPIDAGHDNHYNVTVKASDGALSDTQAFDIAVTNVAETPHLTANDDVLSGITFVGSYRVSDGVAWGLNPPVYSAAQAAVLLFGGAASDYLISTNNNAATITATGWYDGWGKAWTAFAQNFSQDAAPAGYNLPNGDAWSAYVSDHTDYSKINYVWRFNGNALATEDQGTITFSTGLVLANDIDLSGHPLTVTSVSSAVGGSVSVFGGSISFTLDANFYGQASFEYTVSDGFGNTDTGTARFNVTGVNDAPVIDSHAGADLVTLTVAENTTAVTAVHATDPDGPTLVYSIDGGADAALFTVDGATGALSFINAPDFENPLDAGHDNHYSVIVKASDGTLFDTQAFDIAVTDVAETLPHTTITDASPYYAFSNSTYAASVSQPATINFDADNIFGGGSDTFNFTFTQVYNSGGTNWLTVNAAQGTVTGDPTNLSTLTVYRIDAVDTVTHEHTFTYVAFSALPDSNSQYVQITNSASYSDSWKSDVVQIAAGSTVPGNTVVSGASASDVLIGNDNANTLNGDNGNDALYGGGGSDVLYGGGNTSFLSGGAGNDKLYSSQYGGGDPKFMLGGDGDDQLYGGHDDILMGGAGNDIIVSGNGKNLIVGGEGNDTLTGGSNRDTYVFLEAGDSNADRITNYDNSTGVNDQDVIDLSYLLESVATDKASHVRFMYSDSGHTTHVLTDASALPAIDGDVTIQVNTTGTWQSVVTIADTGSNLTTGSNAIQMMLDHATVQQFHA</sequence>
<dbReference type="Gene3D" id="2.60.40.60">
    <property type="entry name" value="Cadherins"/>
    <property type="match status" value="2"/>
</dbReference>
<dbReference type="SUPFAM" id="SSF51120">
    <property type="entry name" value="beta-Roll"/>
    <property type="match status" value="2"/>
</dbReference>
<dbReference type="InterPro" id="IPR008979">
    <property type="entry name" value="Galactose-bd-like_sf"/>
</dbReference>
<accession>K8PNK9</accession>
<name>K8PNK9_9BRAD</name>
<organism evidence="3 4">
    <name type="scientific">Afipia clevelandensis ATCC 49720</name>
    <dbReference type="NCBI Taxonomy" id="883079"/>
    <lineage>
        <taxon>Bacteria</taxon>
        <taxon>Pseudomonadati</taxon>
        <taxon>Pseudomonadota</taxon>
        <taxon>Alphaproteobacteria</taxon>
        <taxon>Hyphomicrobiales</taxon>
        <taxon>Nitrobacteraceae</taxon>
        <taxon>Afipia</taxon>
    </lineage>
</organism>
<dbReference type="SUPFAM" id="SSF49785">
    <property type="entry name" value="Galactose-binding domain-like"/>
    <property type="match status" value="1"/>
</dbReference>
<dbReference type="InterPro" id="IPR015919">
    <property type="entry name" value="Cadherin-like_sf"/>
</dbReference>
<reference evidence="3 4" key="1">
    <citation type="submission" date="2012-04" db="EMBL/GenBank/DDBJ databases">
        <title>The Genome Sequence of Afipia clevelandensis ATCC 49720.</title>
        <authorList>
            <consortium name="The Broad Institute Genome Sequencing Platform"/>
            <person name="Earl A."/>
            <person name="Ward D."/>
            <person name="Feldgarden M."/>
            <person name="Gevers D."/>
            <person name="Huys G."/>
            <person name="Walker B."/>
            <person name="Young S.K."/>
            <person name="Zeng Q."/>
            <person name="Gargeya S."/>
            <person name="Fitzgerald M."/>
            <person name="Haas B."/>
            <person name="Abouelleil A."/>
            <person name="Alvarado L."/>
            <person name="Arachchi H.M."/>
            <person name="Berlin A."/>
            <person name="Chapman S.B."/>
            <person name="Goldberg J."/>
            <person name="Griggs A."/>
            <person name="Gujja S."/>
            <person name="Hansen M."/>
            <person name="Howarth C."/>
            <person name="Imamovic A."/>
            <person name="Larimer J."/>
            <person name="McCowen C."/>
            <person name="Montmayeur A."/>
            <person name="Murphy C."/>
            <person name="Neiman D."/>
            <person name="Pearson M."/>
            <person name="Priest M."/>
            <person name="Roberts A."/>
            <person name="Saif S."/>
            <person name="Shea T."/>
            <person name="Sisk P."/>
            <person name="Sykes S."/>
            <person name="Wortman J."/>
            <person name="Nusbaum C."/>
            <person name="Birren B."/>
        </authorList>
    </citation>
    <scope>NUCLEOTIDE SEQUENCE [LARGE SCALE GENOMIC DNA]</scope>
    <source>
        <strain evidence="3 4">ATCC 49720</strain>
    </source>
</reference>
<dbReference type="NCBIfam" id="NF012211">
    <property type="entry name" value="tand_rpt_95"/>
    <property type="match status" value="1"/>
</dbReference>
<feature type="domain" description="Cadherin" evidence="2">
    <location>
        <begin position="4485"/>
        <end position="4595"/>
    </location>
</feature>
<dbReference type="GO" id="GO:0016020">
    <property type="term" value="C:membrane"/>
    <property type="evidence" value="ECO:0007669"/>
    <property type="project" value="InterPro"/>
</dbReference>
<dbReference type="PATRIC" id="fig|883079.3.peg.978"/>
<dbReference type="OrthoDB" id="8143322at2"/>
<dbReference type="InterPro" id="IPR013783">
    <property type="entry name" value="Ig-like_fold"/>
</dbReference>
<dbReference type="InterPro" id="IPR010221">
    <property type="entry name" value="VCBS_dom"/>
</dbReference>
<feature type="region of interest" description="Disordered" evidence="1">
    <location>
        <begin position="529"/>
        <end position="554"/>
    </location>
</feature>
<dbReference type="Pfam" id="PF17803">
    <property type="entry name" value="Cadherin_4"/>
    <property type="match status" value="3"/>
</dbReference>
<feature type="domain" description="Cadherin" evidence="2">
    <location>
        <begin position="4177"/>
        <end position="4270"/>
    </location>
</feature>
<dbReference type="NCBIfam" id="TIGR03660">
    <property type="entry name" value="T1SS_rpt_143"/>
    <property type="match status" value="6"/>
</dbReference>
<dbReference type="GO" id="GO:0007156">
    <property type="term" value="P:homophilic cell adhesion via plasma membrane adhesion molecules"/>
    <property type="evidence" value="ECO:0007669"/>
    <property type="project" value="InterPro"/>
</dbReference>
<dbReference type="CDD" id="cd11304">
    <property type="entry name" value="Cadherin_repeat"/>
    <property type="match status" value="2"/>
</dbReference>
<dbReference type="EMBL" id="AGWY01000005">
    <property type="protein sequence ID" value="EKS39948.1"/>
    <property type="molecule type" value="Genomic_DNA"/>
</dbReference>
<gene>
    <name evidence="3" type="ORF">HMPREF9696_00960</name>
</gene>
<feature type="region of interest" description="Disordered" evidence="1">
    <location>
        <begin position="3206"/>
        <end position="3232"/>
    </location>
</feature>
<protein>
    <submittedName>
        <fullName evidence="3">T1SS-143 repeat domain-containing protein</fullName>
    </submittedName>
</protein>
<proteinExistence type="predicted"/>
<dbReference type="Proteomes" id="UP000001095">
    <property type="component" value="Unassembled WGS sequence"/>
</dbReference>
<evidence type="ECO:0000259" key="2">
    <source>
        <dbReference type="PROSITE" id="PS50268"/>
    </source>
</evidence>
<dbReference type="Gene3D" id="2.60.40.10">
    <property type="entry name" value="Immunoglobulins"/>
    <property type="match status" value="3"/>
</dbReference>
<dbReference type="Gene3D" id="2.60.120.260">
    <property type="entry name" value="Galactose-binding domain-like"/>
    <property type="match status" value="2"/>
</dbReference>
<dbReference type="InterPro" id="IPR002126">
    <property type="entry name" value="Cadherin-like_dom"/>
</dbReference>
<keyword evidence="4" id="KW-1185">Reference proteome</keyword>
<dbReference type="InterPro" id="IPR043824">
    <property type="entry name" value="DUF5801"/>
</dbReference>
<feature type="region of interest" description="Disordered" evidence="1">
    <location>
        <begin position="2193"/>
        <end position="2212"/>
    </location>
</feature>
<dbReference type="Pfam" id="PF19116">
    <property type="entry name" value="DUF5801"/>
    <property type="match status" value="4"/>
</dbReference>
<dbReference type="PROSITE" id="PS50268">
    <property type="entry name" value="CADHERIN_2"/>
    <property type="match status" value="2"/>
</dbReference>
<dbReference type="Gene3D" id="2.60.40.2810">
    <property type="match status" value="1"/>
</dbReference>
<dbReference type="InterPro" id="IPR040853">
    <property type="entry name" value="RapA2_cadherin-like"/>
</dbReference>
<evidence type="ECO:0000313" key="3">
    <source>
        <dbReference type="EMBL" id="EKS39948.1"/>
    </source>
</evidence>
<dbReference type="Pfam" id="PF17963">
    <property type="entry name" value="Big_9"/>
    <property type="match status" value="1"/>
</dbReference>
<dbReference type="RefSeq" id="WP_002711826.1">
    <property type="nucleotide sequence ID" value="NZ_KB375281.1"/>
</dbReference>
<comment type="caution">
    <text evidence="3">The sequence shown here is derived from an EMBL/GenBank/DDBJ whole genome shotgun (WGS) entry which is preliminary data.</text>
</comment>
<dbReference type="SUPFAM" id="SSF49313">
    <property type="entry name" value="Cadherin-like"/>
    <property type="match status" value="2"/>
</dbReference>
<dbReference type="GO" id="GO:0005509">
    <property type="term" value="F:calcium ion binding"/>
    <property type="evidence" value="ECO:0007669"/>
    <property type="project" value="InterPro"/>
</dbReference>
<dbReference type="InterPro" id="IPR019959">
    <property type="entry name" value="T1SS-143_rpt-cont_dom"/>
</dbReference>
<dbReference type="InterPro" id="IPR011049">
    <property type="entry name" value="Serralysin-like_metalloprot_C"/>
</dbReference>
<dbReference type="NCBIfam" id="TIGR01965">
    <property type="entry name" value="VCBS_repeat"/>
    <property type="match status" value="3"/>
</dbReference>
<dbReference type="HOGENOM" id="CLU_223344_0_0_5"/>
<feature type="region of interest" description="Disordered" evidence="1">
    <location>
        <begin position="2370"/>
        <end position="2390"/>
    </location>
</feature>
<dbReference type="PRINTS" id="PR00313">
    <property type="entry name" value="CABNDNGRPT"/>
</dbReference>
<dbReference type="SMART" id="SM00112">
    <property type="entry name" value="CA"/>
    <property type="match status" value="3"/>
</dbReference>
<evidence type="ECO:0000313" key="4">
    <source>
        <dbReference type="Proteomes" id="UP000001095"/>
    </source>
</evidence>